<evidence type="ECO:0000256" key="1">
    <source>
        <dbReference type="SAM" id="Phobius"/>
    </source>
</evidence>
<feature type="transmembrane region" description="Helical" evidence="1">
    <location>
        <begin position="21"/>
        <end position="42"/>
    </location>
</feature>
<gene>
    <name evidence="2" type="ORF">OBE_03385</name>
</gene>
<feature type="non-terminal residue" evidence="2">
    <location>
        <position position="178"/>
    </location>
</feature>
<feature type="transmembrane region" description="Helical" evidence="1">
    <location>
        <begin position="123"/>
        <end position="144"/>
    </location>
</feature>
<dbReference type="AlphaFoldDB" id="K1TP55"/>
<dbReference type="EMBL" id="AJWZ01002254">
    <property type="protein sequence ID" value="EKC71458.1"/>
    <property type="molecule type" value="Genomic_DNA"/>
</dbReference>
<evidence type="ECO:0000313" key="2">
    <source>
        <dbReference type="EMBL" id="EKC71458.1"/>
    </source>
</evidence>
<feature type="transmembrane region" description="Helical" evidence="1">
    <location>
        <begin position="156"/>
        <end position="173"/>
    </location>
</feature>
<feature type="transmembrane region" description="Helical" evidence="1">
    <location>
        <begin position="100"/>
        <end position="117"/>
    </location>
</feature>
<organism evidence="2">
    <name type="scientific">human gut metagenome</name>
    <dbReference type="NCBI Taxonomy" id="408170"/>
    <lineage>
        <taxon>unclassified sequences</taxon>
        <taxon>metagenomes</taxon>
        <taxon>organismal metagenomes</taxon>
    </lineage>
</organism>
<feature type="transmembrane region" description="Helical" evidence="1">
    <location>
        <begin position="76"/>
        <end position="93"/>
    </location>
</feature>
<keyword evidence="1" id="KW-0472">Membrane</keyword>
<proteinExistence type="predicted"/>
<keyword evidence="1" id="KW-0812">Transmembrane</keyword>
<accession>K1TP55</accession>
<sequence>MVVRGIVLLAQRQKGVLQSAFSPANVLVLVVVLSITASYFLANNAFGYSVLGETVAGNQAVQQTFGQNVLTSLQKGMLVFYLLDAGIYLLLLWRQNRRSWLFYTCAVSLFIIPFFKVGQGCDFCMRVSIPAIFILMTLCARYFIALVGTKWRDGTLAQHAVTILLAATLLIGACTPAM</sequence>
<comment type="caution">
    <text evidence="2">The sequence shown here is derived from an EMBL/GenBank/DDBJ whole genome shotgun (WGS) entry which is preliminary data.</text>
</comment>
<name>K1TP55_9ZZZZ</name>
<reference evidence="2" key="1">
    <citation type="journal article" date="2013" name="Environ. Microbiol.">
        <title>Microbiota from the distal guts of lean and obese adolescents exhibit partial functional redundancy besides clear differences in community structure.</title>
        <authorList>
            <person name="Ferrer M."/>
            <person name="Ruiz A."/>
            <person name="Lanza F."/>
            <person name="Haange S.B."/>
            <person name="Oberbach A."/>
            <person name="Till H."/>
            <person name="Bargiela R."/>
            <person name="Campoy C."/>
            <person name="Segura M.T."/>
            <person name="Richter M."/>
            <person name="von Bergen M."/>
            <person name="Seifert J."/>
            <person name="Suarez A."/>
        </authorList>
    </citation>
    <scope>NUCLEOTIDE SEQUENCE</scope>
</reference>
<protein>
    <submittedName>
        <fullName evidence="2">Membrane protein</fullName>
    </submittedName>
</protein>
<keyword evidence="1" id="KW-1133">Transmembrane helix</keyword>